<evidence type="ECO:0000313" key="2">
    <source>
        <dbReference type="EMBL" id="KAG1280183.1"/>
    </source>
</evidence>
<proteinExistence type="predicted"/>
<keyword evidence="3" id="KW-1185">Reference proteome</keyword>
<evidence type="ECO:0000313" key="3">
    <source>
        <dbReference type="Proteomes" id="UP000716291"/>
    </source>
</evidence>
<feature type="compositionally biased region" description="Gly residues" evidence="1">
    <location>
        <begin position="33"/>
        <end position="48"/>
    </location>
</feature>
<dbReference type="EMBL" id="JAANQT010008732">
    <property type="protein sequence ID" value="KAG1280183.1"/>
    <property type="molecule type" value="Genomic_DNA"/>
</dbReference>
<reference evidence="2" key="1">
    <citation type="journal article" date="2020" name="Microb. Genom.">
        <title>Genetic diversity of clinical and environmental Mucorales isolates obtained from an investigation of mucormycosis cases among solid organ transplant recipients.</title>
        <authorList>
            <person name="Nguyen M.H."/>
            <person name="Kaul D."/>
            <person name="Muto C."/>
            <person name="Cheng S.J."/>
            <person name="Richter R.A."/>
            <person name="Bruno V.M."/>
            <person name="Liu G."/>
            <person name="Beyhan S."/>
            <person name="Sundermann A.J."/>
            <person name="Mounaud S."/>
            <person name="Pasculle A.W."/>
            <person name="Nierman W.C."/>
            <person name="Driscoll E."/>
            <person name="Cumbie R."/>
            <person name="Clancy C.J."/>
            <person name="Dupont C.L."/>
        </authorList>
    </citation>
    <scope>NUCLEOTIDE SEQUENCE</scope>
    <source>
        <strain evidence="2">GL11</strain>
    </source>
</reference>
<name>A0A9P6WT87_RHIOR</name>
<dbReference type="Proteomes" id="UP000716291">
    <property type="component" value="Unassembled WGS sequence"/>
</dbReference>
<feature type="compositionally biased region" description="Low complexity" evidence="1">
    <location>
        <begin position="23"/>
        <end position="32"/>
    </location>
</feature>
<gene>
    <name evidence="2" type="ORF">G6F64_014541</name>
</gene>
<accession>A0A9P6WT87</accession>
<feature type="compositionally biased region" description="Low complexity" evidence="1">
    <location>
        <begin position="49"/>
        <end position="74"/>
    </location>
</feature>
<feature type="region of interest" description="Disordered" evidence="1">
    <location>
        <begin position="18"/>
        <end position="74"/>
    </location>
</feature>
<comment type="caution">
    <text evidence="2">The sequence shown here is derived from an EMBL/GenBank/DDBJ whole genome shotgun (WGS) entry which is preliminary data.</text>
</comment>
<dbReference type="AlphaFoldDB" id="A0A9P6WT87"/>
<sequence length="110" mass="10624">MSTRHWLPPVWVAVNGCSGGGSHASAGNTGAAGSAGGCTAGTGAGEGEAAGACAWPQPAAGNTASDSSSEVDSRVVVFMKDRDRREGQDASPAVSGACARALPVQVPGGI</sequence>
<organism evidence="2 3">
    <name type="scientific">Rhizopus oryzae</name>
    <name type="common">Mucormycosis agent</name>
    <name type="synonym">Rhizopus arrhizus var. delemar</name>
    <dbReference type="NCBI Taxonomy" id="64495"/>
    <lineage>
        <taxon>Eukaryota</taxon>
        <taxon>Fungi</taxon>
        <taxon>Fungi incertae sedis</taxon>
        <taxon>Mucoromycota</taxon>
        <taxon>Mucoromycotina</taxon>
        <taxon>Mucoromycetes</taxon>
        <taxon>Mucorales</taxon>
        <taxon>Mucorineae</taxon>
        <taxon>Rhizopodaceae</taxon>
        <taxon>Rhizopus</taxon>
    </lineage>
</organism>
<evidence type="ECO:0000256" key="1">
    <source>
        <dbReference type="SAM" id="MobiDB-lite"/>
    </source>
</evidence>
<protein>
    <submittedName>
        <fullName evidence="2">Uncharacterized protein</fullName>
    </submittedName>
</protein>